<dbReference type="InterPro" id="IPR050154">
    <property type="entry name" value="UbiB_kinase"/>
</dbReference>
<evidence type="ECO:0000256" key="1">
    <source>
        <dbReference type="ARBA" id="ARBA00009670"/>
    </source>
</evidence>
<dbReference type="InterPro" id="IPR004147">
    <property type="entry name" value="ABC1_dom"/>
</dbReference>
<dbReference type="Pfam" id="PF03109">
    <property type="entry name" value="ABC1"/>
    <property type="match status" value="1"/>
</dbReference>
<evidence type="ECO:0000259" key="2">
    <source>
        <dbReference type="PROSITE" id="PS50011"/>
    </source>
</evidence>
<keyword evidence="4" id="KW-1185">Reference proteome</keyword>
<proteinExistence type="inferred from homology"/>
<gene>
    <name evidence="3" type="ORF">SAMN05661003_101301</name>
</gene>
<reference evidence="4" key="1">
    <citation type="submission" date="2016-10" db="EMBL/GenBank/DDBJ databases">
        <authorList>
            <person name="Varghese N."/>
            <person name="Submissions S."/>
        </authorList>
    </citation>
    <scope>NUCLEOTIDE SEQUENCE [LARGE SCALE GENOMIC DNA]</scope>
    <source>
        <strain evidence="4">DSM 8987</strain>
    </source>
</reference>
<keyword evidence="3" id="KW-0808">Transferase</keyword>
<feature type="domain" description="Protein kinase" evidence="2">
    <location>
        <begin position="119"/>
        <end position="450"/>
    </location>
</feature>
<evidence type="ECO:0000313" key="3">
    <source>
        <dbReference type="EMBL" id="SDD78489.1"/>
    </source>
</evidence>
<dbReference type="InterPro" id="IPR011009">
    <property type="entry name" value="Kinase-like_dom_sf"/>
</dbReference>
<sequence>MGAAWLQLWRRGRLLAPLYRPRRLYLLLRVLVTLFLLLRRRSRWLGLTPLPPVALVAAIEQLGASFIKLAQVLATRADFFDEAYLAGLRQLQDRLPAMSAGDRDRCLALAFPAAWPFVDFDRQPLACASIGQVHRATLADGRLVAVKLRRFGIEQVVRADVRLLRLCQWLLQPLFSSDTRHSVEAVLSAFGRTIVEEVDMAQELAHLQQFRQLYGASGLRFPVPHPPLCSCHALVMDFEDGVRCDDSAALARLGVSFPAVMETLVRFYTEQMLVKGFFHADPHPGNLLVRPDGQLVLLDFGMVSRIPQETRKAMIYAVKAAYERDYALLVRATRRLGIITEAAAPEQLSLLAEDIFRIFSSEALSAASMQQLAFGVLDSLKGTPFKLPQEVVYVMRASSIIEGLGTRYIENFNGIKDVLPLLKANLGRALGEGEGLLDLLAIEAKQLPLTLVKTRQVIDSLEQGELVVHLAADDRRALLAGLARLLTRQSRWLALVLAAFYLRGWPQPWAAPLSLGCFSLALLLAWRGARD</sequence>
<accession>A0A1G6XJX7</accession>
<comment type="similarity">
    <text evidence="1">Belongs to the protein kinase superfamily. ADCK protein kinase family.</text>
</comment>
<dbReference type="RefSeq" id="WP_245691286.1">
    <property type="nucleotide sequence ID" value="NZ_FNAQ01000001.1"/>
</dbReference>
<dbReference type="GO" id="GO:0004672">
    <property type="term" value="F:protein kinase activity"/>
    <property type="evidence" value="ECO:0007669"/>
    <property type="project" value="InterPro"/>
</dbReference>
<dbReference type="SUPFAM" id="SSF56112">
    <property type="entry name" value="Protein kinase-like (PK-like)"/>
    <property type="match status" value="1"/>
</dbReference>
<keyword evidence="3" id="KW-0830">Ubiquinone</keyword>
<dbReference type="PROSITE" id="PS50011">
    <property type="entry name" value="PROTEIN_KINASE_DOM"/>
    <property type="match status" value="1"/>
</dbReference>
<dbReference type="PANTHER" id="PTHR10566">
    <property type="entry name" value="CHAPERONE-ACTIVITY OF BC1 COMPLEX CABC1 -RELATED"/>
    <property type="match status" value="1"/>
</dbReference>
<evidence type="ECO:0000313" key="4">
    <source>
        <dbReference type="Proteomes" id="UP000243205"/>
    </source>
</evidence>
<dbReference type="EMBL" id="FNAQ01000001">
    <property type="protein sequence ID" value="SDD78489.1"/>
    <property type="molecule type" value="Genomic_DNA"/>
</dbReference>
<dbReference type="InterPro" id="IPR000719">
    <property type="entry name" value="Prot_kinase_dom"/>
</dbReference>
<name>A0A1G6XJX7_9BACT</name>
<dbReference type="PANTHER" id="PTHR10566:SF113">
    <property type="entry name" value="PROTEIN ACTIVITY OF BC1 COMPLEX KINASE 7, CHLOROPLASTIC"/>
    <property type="match status" value="1"/>
</dbReference>
<protein>
    <submittedName>
        <fullName evidence="3">Predicted unusual protein kinase regulating ubiquinone biosynthesis, AarF/ABC1/UbiB family</fullName>
    </submittedName>
</protein>
<dbReference type="STRING" id="57664.SAMN05661003_101301"/>
<dbReference type="Gene3D" id="1.10.510.10">
    <property type="entry name" value="Transferase(Phosphotransferase) domain 1"/>
    <property type="match status" value="1"/>
</dbReference>
<dbReference type="CDD" id="cd05121">
    <property type="entry name" value="ABC1_ADCK3-like"/>
    <property type="match status" value="1"/>
</dbReference>
<organism evidence="3 4">
    <name type="scientific">Desulfuromonas thiophila</name>
    <dbReference type="NCBI Taxonomy" id="57664"/>
    <lineage>
        <taxon>Bacteria</taxon>
        <taxon>Pseudomonadati</taxon>
        <taxon>Thermodesulfobacteriota</taxon>
        <taxon>Desulfuromonadia</taxon>
        <taxon>Desulfuromonadales</taxon>
        <taxon>Desulfuromonadaceae</taxon>
        <taxon>Desulfuromonas</taxon>
    </lineage>
</organism>
<dbReference type="Proteomes" id="UP000243205">
    <property type="component" value="Unassembled WGS sequence"/>
</dbReference>
<keyword evidence="3" id="KW-0418">Kinase</keyword>
<dbReference type="GO" id="GO:0005524">
    <property type="term" value="F:ATP binding"/>
    <property type="evidence" value="ECO:0007669"/>
    <property type="project" value="InterPro"/>
</dbReference>
<dbReference type="AlphaFoldDB" id="A0A1G6XJX7"/>